<feature type="transmembrane region" description="Helical" evidence="1">
    <location>
        <begin position="85"/>
        <end position="105"/>
    </location>
</feature>
<dbReference type="AlphaFoldDB" id="A0A9Q0JVA9"/>
<sequence length="108" mass="11874">MVLLFSPSKHSTMLRVVVTGNREVCMFARNEKKDSVFWKGRRISDSHMTGSEGVTGQSLGDWHRGGAGSIGGIVCKSILSLIFDLGLLIFIIKSPALFLVIVYSFEPQ</sequence>
<keyword evidence="3" id="KW-1185">Reference proteome</keyword>
<protein>
    <submittedName>
        <fullName evidence="2">Uncharacterized protein</fullName>
    </submittedName>
</protein>
<keyword evidence="1" id="KW-0812">Transmembrane</keyword>
<keyword evidence="1" id="KW-1133">Transmembrane helix</keyword>
<evidence type="ECO:0000313" key="2">
    <source>
        <dbReference type="EMBL" id="KAJ4954064.1"/>
    </source>
</evidence>
<name>A0A9Q0JVA9_9MAGN</name>
<evidence type="ECO:0000256" key="1">
    <source>
        <dbReference type="SAM" id="Phobius"/>
    </source>
</evidence>
<accession>A0A9Q0JVA9</accession>
<evidence type="ECO:0000313" key="3">
    <source>
        <dbReference type="Proteomes" id="UP001141806"/>
    </source>
</evidence>
<comment type="caution">
    <text evidence="2">The sequence shown here is derived from an EMBL/GenBank/DDBJ whole genome shotgun (WGS) entry which is preliminary data.</text>
</comment>
<dbReference type="Proteomes" id="UP001141806">
    <property type="component" value="Unassembled WGS sequence"/>
</dbReference>
<proteinExistence type="predicted"/>
<reference evidence="2" key="1">
    <citation type="journal article" date="2023" name="Plant J.">
        <title>The genome of the king protea, Protea cynaroides.</title>
        <authorList>
            <person name="Chang J."/>
            <person name="Duong T.A."/>
            <person name="Schoeman C."/>
            <person name="Ma X."/>
            <person name="Roodt D."/>
            <person name="Barker N."/>
            <person name="Li Z."/>
            <person name="Van de Peer Y."/>
            <person name="Mizrachi E."/>
        </authorList>
    </citation>
    <scope>NUCLEOTIDE SEQUENCE</scope>
    <source>
        <tissue evidence="2">Young leaves</tissue>
    </source>
</reference>
<gene>
    <name evidence="2" type="ORF">NE237_030896</name>
</gene>
<keyword evidence="1" id="KW-0472">Membrane</keyword>
<organism evidence="2 3">
    <name type="scientific">Protea cynaroides</name>
    <dbReference type="NCBI Taxonomy" id="273540"/>
    <lineage>
        <taxon>Eukaryota</taxon>
        <taxon>Viridiplantae</taxon>
        <taxon>Streptophyta</taxon>
        <taxon>Embryophyta</taxon>
        <taxon>Tracheophyta</taxon>
        <taxon>Spermatophyta</taxon>
        <taxon>Magnoliopsida</taxon>
        <taxon>Proteales</taxon>
        <taxon>Proteaceae</taxon>
        <taxon>Protea</taxon>
    </lineage>
</organism>
<dbReference type="EMBL" id="JAMYWD010000012">
    <property type="protein sequence ID" value="KAJ4954064.1"/>
    <property type="molecule type" value="Genomic_DNA"/>
</dbReference>